<dbReference type="Pfam" id="PF03466">
    <property type="entry name" value="LysR_substrate"/>
    <property type="match status" value="1"/>
</dbReference>
<dbReference type="PROSITE" id="PS50931">
    <property type="entry name" value="HTH_LYSR"/>
    <property type="match status" value="1"/>
</dbReference>
<proteinExistence type="inferred from homology"/>
<evidence type="ECO:0000313" key="7">
    <source>
        <dbReference type="Proteomes" id="UP000007374"/>
    </source>
</evidence>
<keyword evidence="2" id="KW-0805">Transcription regulation</keyword>
<protein>
    <submittedName>
        <fullName evidence="6">LysR family transcriptional regulator</fullName>
    </submittedName>
</protein>
<dbReference type="eggNOG" id="COG0583">
    <property type="taxonomic scope" value="Bacteria"/>
</dbReference>
<dbReference type="PANTHER" id="PTHR30346:SF0">
    <property type="entry name" value="HCA OPERON TRANSCRIPTIONAL ACTIVATOR HCAR"/>
    <property type="match status" value="1"/>
</dbReference>
<evidence type="ECO:0000256" key="4">
    <source>
        <dbReference type="ARBA" id="ARBA00023163"/>
    </source>
</evidence>
<evidence type="ECO:0000256" key="1">
    <source>
        <dbReference type="ARBA" id="ARBA00009437"/>
    </source>
</evidence>
<gene>
    <name evidence="6" type="ORF">NA8A_22301</name>
</gene>
<dbReference type="STRING" id="721133.SAMN05216176_12118"/>
<dbReference type="RefSeq" id="WP_009452690.1">
    <property type="nucleotide sequence ID" value="NZ_AMSI01000023.1"/>
</dbReference>
<dbReference type="CDD" id="cd08414">
    <property type="entry name" value="PBP2_LTTR_aromatics_like"/>
    <property type="match status" value="1"/>
</dbReference>
<evidence type="ECO:0000313" key="6">
    <source>
        <dbReference type="EMBL" id="EKF40147.1"/>
    </source>
</evidence>
<organism evidence="6 7">
    <name type="scientific">Nitratireductor indicus C115</name>
    <dbReference type="NCBI Taxonomy" id="1231190"/>
    <lineage>
        <taxon>Bacteria</taxon>
        <taxon>Pseudomonadati</taxon>
        <taxon>Pseudomonadota</taxon>
        <taxon>Alphaproteobacteria</taxon>
        <taxon>Hyphomicrobiales</taxon>
        <taxon>Phyllobacteriaceae</taxon>
        <taxon>Nitratireductor</taxon>
    </lineage>
</organism>
<comment type="similarity">
    <text evidence="1">Belongs to the LysR transcriptional regulatory family.</text>
</comment>
<dbReference type="EMBL" id="AMSI01000023">
    <property type="protein sequence ID" value="EKF40147.1"/>
    <property type="molecule type" value="Genomic_DNA"/>
</dbReference>
<dbReference type="InterPro" id="IPR036390">
    <property type="entry name" value="WH_DNA-bd_sf"/>
</dbReference>
<dbReference type="Gene3D" id="3.40.190.10">
    <property type="entry name" value="Periplasmic binding protein-like II"/>
    <property type="match status" value="2"/>
</dbReference>
<dbReference type="SUPFAM" id="SSF53850">
    <property type="entry name" value="Periplasmic binding protein-like II"/>
    <property type="match status" value="1"/>
</dbReference>
<dbReference type="PANTHER" id="PTHR30346">
    <property type="entry name" value="TRANSCRIPTIONAL DUAL REGULATOR HCAR-RELATED"/>
    <property type="match status" value="1"/>
</dbReference>
<dbReference type="FunFam" id="1.10.10.10:FF:000001">
    <property type="entry name" value="LysR family transcriptional regulator"/>
    <property type="match status" value="1"/>
</dbReference>
<evidence type="ECO:0000256" key="3">
    <source>
        <dbReference type="ARBA" id="ARBA00023125"/>
    </source>
</evidence>
<evidence type="ECO:0000256" key="2">
    <source>
        <dbReference type="ARBA" id="ARBA00023015"/>
    </source>
</evidence>
<dbReference type="GO" id="GO:0003677">
    <property type="term" value="F:DNA binding"/>
    <property type="evidence" value="ECO:0007669"/>
    <property type="project" value="UniProtKB-KW"/>
</dbReference>
<dbReference type="GO" id="GO:0003700">
    <property type="term" value="F:DNA-binding transcription factor activity"/>
    <property type="evidence" value="ECO:0007669"/>
    <property type="project" value="InterPro"/>
</dbReference>
<dbReference type="Gene3D" id="1.10.10.10">
    <property type="entry name" value="Winged helix-like DNA-binding domain superfamily/Winged helix DNA-binding domain"/>
    <property type="match status" value="1"/>
</dbReference>
<name>K2PGH7_9HYPH</name>
<dbReference type="Pfam" id="PF00126">
    <property type="entry name" value="HTH_1"/>
    <property type="match status" value="1"/>
</dbReference>
<reference evidence="6 7" key="1">
    <citation type="journal article" date="2012" name="J. Bacteriol.">
        <title>Genome Sequence of Nitratireductor indicus Type Strain C115.</title>
        <authorList>
            <person name="Lai Q."/>
            <person name="Li G."/>
            <person name="Yu Z."/>
            <person name="Shao Z."/>
        </authorList>
    </citation>
    <scope>NUCLEOTIDE SEQUENCE [LARGE SCALE GENOMIC DNA]</scope>
    <source>
        <strain evidence="6 7">C115</strain>
    </source>
</reference>
<feature type="domain" description="HTH lysR-type" evidence="5">
    <location>
        <begin position="5"/>
        <end position="62"/>
    </location>
</feature>
<keyword evidence="7" id="KW-1185">Reference proteome</keyword>
<dbReference type="Proteomes" id="UP000007374">
    <property type="component" value="Unassembled WGS sequence"/>
</dbReference>
<sequence>MNNGVDLRHLRYFLCLAEELHFGKAAERLGIAQAPLSQQIRLMEDRLGVSLFHRTTRRTRLTSAGQTLMLHAREILDAADRAVAHTRAMSSETTGRLSVAGVNVALTHVLPPILAEFRKLRPAVIVDVIQLGTGEQLRTLETGEINVAFIRSTERAAFMQVETILSEGFIAALPRGHRLAQKDEIALSDFMGEALIGYAPILGANYVTIMMTALRKAGLQARVVRECTHTMSVATQVASGLGVAIMPSWIANIRSPYLEFRPIPELPRAIDLVVAWPNGDGSPLVRDFIDTTRRVARQLAKDHVLDPQLGSAAFDAALPVA</sequence>
<dbReference type="PATRIC" id="fig|1231190.3.peg.4602"/>
<dbReference type="GO" id="GO:0032993">
    <property type="term" value="C:protein-DNA complex"/>
    <property type="evidence" value="ECO:0007669"/>
    <property type="project" value="TreeGrafter"/>
</dbReference>
<dbReference type="AlphaFoldDB" id="K2PGH7"/>
<accession>K2PGH7</accession>
<dbReference type="SUPFAM" id="SSF46785">
    <property type="entry name" value="Winged helix' DNA-binding domain"/>
    <property type="match status" value="1"/>
</dbReference>
<evidence type="ECO:0000259" key="5">
    <source>
        <dbReference type="PROSITE" id="PS50931"/>
    </source>
</evidence>
<dbReference type="PRINTS" id="PR00039">
    <property type="entry name" value="HTHLYSR"/>
</dbReference>
<dbReference type="InterPro" id="IPR036388">
    <property type="entry name" value="WH-like_DNA-bd_sf"/>
</dbReference>
<dbReference type="OrthoDB" id="9811588at2"/>
<dbReference type="InterPro" id="IPR000847">
    <property type="entry name" value="LysR_HTH_N"/>
</dbReference>
<dbReference type="InterPro" id="IPR005119">
    <property type="entry name" value="LysR_subst-bd"/>
</dbReference>
<comment type="caution">
    <text evidence="6">The sequence shown here is derived from an EMBL/GenBank/DDBJ whole genome shotgun (WGS) entry which is preliminary data.</text>
</comment>
<keyword evidence="4" id="KW-0804">Transcription</keyword>
<keyword evidence="3" id="KW-0238">DNA-binding</keyword>